<proteinExistence type="predicted"/>
<evidence type="ECO:0000256" key="2">
    <source>
        <dbReference type="ARBA" id="ARBA00023004"/>
    </source>
</evidence>
<dbReference type="SUPFAM" id="SSF102114">
    <property type="entry name" value="Radical SAM enzymes"/>
    <property type="match status" value="1"/>
</dbReference>
<dbReference type="InterPro" id="IPR040086">
    <property type="entry name" value="MJ0683-like"/>
</dbReference>
<dbReference type="PROSITE" id="PS51918">
    <property type="entry name" value="RADICAL_SAM"/>
    <property type="match status" value="1"/>
</dbReference>
<keyword evidence="3" id="KW-0411">Iron-sulfur</keyword>
<dbReference type="PANTHER" id="PTHR43432">
    <property type="entry name" value="SLR0285 PROTEIN"/>
    <property type="match status" value="1"/>
</dbReference>
<dbReference type="GO" id="GO:0051536">
    <property type="term" value="F:iron-sulfur cluster binding"/>
    <property type="evidence" value="ECO:0007669"/>
    <property type="project" value="UniProtKB-KW"/>
</dbReference>
<protein>
    <submittedName>
        <fullName evidence="5">DNA repair photolyase</fullName>
    </submittedName>
</protein>
<dbReference type="Gene3D" id="3.80.30.30">
    <property type="match status" value="1"/>
</dbReference>
<dbReference type="InterPro" id="IPR007197">
    <property type="entry name" value="rSAM"/>
</dbReference>
<dbReference type="GO" id="GO:0016829">
    <property type="term" value="F:lyase activity"/>
    <property type="evidence" value="ECO:0007669"/>
    <property type="project" value="UniProtKB-KW"/>
</dbReference>
<sequence length="355" mass="40483">MPEPIKGRGAQRAIHNRFFELQHEVLDEYLNFCEAEGEVADKNRTKYIDVFPKTFVNKVSSPDVGMSYSANPYQGCEHGCVYCYARNSHQYWGYGAGLDFERNILVKKNAPELLEQKLRSKNWQGETIVFSGNTDCYQPIERKLEITRKCLQILLKWKHPVGIITKNSLILRDLDLLKELSALNLVSVNLSITSLSEETRRLLEPRTASIKNRLKTLQILSDNNIPVRVMMAPIIPSLNSHEILPLVKKVAELGAYDVAFTIVRLNGQIAEIFKDWAYKTMPDRAEKILNQIAECHGGSLNDSRFGTRMRGEGTYAAQLKATMTLAKKKYLKEKRSSTLDSSHYLALKNPQTRLF</sequence>
<dbReference type="GO" id="GO:0046872">
    <property type="term" value="F:metal ion binding"/>
    <property type="evidence" value="ECO:0007669"/>
    <property type="project" value="UniProtKB-KW"/>
</dbReference>
<dbReference type="InterPro" id="IPR006638">
    <property type="entry name" value="Elp3/MiaA/NifB-like_rSAM"/>
</dbReference>
<accession>A0A3L9Z680</accession>
<dbReference type="SFLD" id="SFLDS00029">
    <property type="entry name" value="Radical_SAM"/>
    <property type="match status" value="1"/>
</dbReference>
<name>A0A3L9Z680_9FLAO</name>
<feature type="domain" description="Radical SAM core" evidence="4">
    <location>
        <begin position="62"/>
        <end position="299"/>
    </location>
</feature>
<dbReference type="CDD" id="cd01335">
    <property type="entry name" value="Radical_SAM"/>
    <property type="match status" value="1"/>
</dbReference>
<reference evidence="5 6" key="1">
    <citation type="submission" date="2018-10" db="EMBL/GenBank/DDBJ databases">
        <title>Genomic Encyclopedia of Archaeal and Bacterial Type Strains, Phase II (KMG-II): from individual species to whole genera.</title>
        <authorList>
            <person name="Goeker M."/>
        </authorList>
    </citation>
    <scope>NUCLEOTIDE SEQUENCE [LARGE SCALE GENOMIC DNA]</scope>
    <source>
        <strain evidence="5 6">DSM 23424</strain>
    </source>
</reference>
<gene>
    <name evidence="5" type="ORF">BXY75_0314</name>
</gene>
<organism evidence="5 6">
    <name type="scientific">Ulvibacter antarcticus</name>
    <dbReference type="NCBI Taxonomy" id="442714"/>
    <lineage>
        <taxon>Bacteria</taxon>
        <taxon>Pseudomonadati</taxon>
        <taxon>Bacteroidota</taxon>
        <taxon>Flavobacteriia</taxon>
        <taxon>Flavobacteriales</taxon>
        <taxon>Flavobacteriaceae</taxon>
        <taxon>Ulvibacter</taxon>
    </lineage>
</organism>
<evidence type="ECO:0000313" key="6">
    <source>
        <dbReference type="Proteomes" id="UP000271339"/>
    </source>
</evidence>
<dbReference type="AlphaFoldDB" id="A0A3L9Z680"/>
<evidence type="ECO:0000259" key="4">
    <source>
        <dbReference type="PROSITE" id="PS51918"/>
    </source>
</evidence>
<dbReference type="NCBIfam" id="NF033668">
    <property type="entry name" value="rSAM_PA0069"/>
    <property type="match status" value="1"/>
</dbReference>
<dbReference type="SMART" id="SM00729">
    <property type="entry name" value="Elp3"/>
    <property type="match status" value="1"/>
</dbReference>
<dbReference type="Proteomes" id="UP000271339">
    <property type="component" value="Unassembled WGS sequence"/>
</dbReference>
<evidence type="ECO:0000256" key="1">
    <source>
        <dbReference type="ARBA" id="ARBA00022723"/>
    </source>
</evidence>
<keyword evidence="6" id="KW-1185">Reference proteome</keyword>
<dbReference type="InterPro" id="IPR058240">
    <property type="entry name" value="rSAM_sf"/>
</dbReference>
<dbReference type="OrthoDB" id="9785699at2"/>
<keyword evidence="1" id="KW-0479">Metal-binding</keyword>
<keyword evidence="5" id="KW-0456">Lyase</keyword>
<dbReference type="Pfam" id="PF04055">
    <property type="entry name" value="Radical_SAM"/>
    <property type="match status" value="1"/>
</dbReference>
<evidence type="ECO:0000256" key="3">
    <source>
        <dbReference type="ARBA" id="ARBA00023014"/>
    </source>
</evidence>
<dbReference type="RefSeq" id="WP_121905923.1">
    <property type="nucleotide sequence ID" value="NZ_REFC01000011.1"/>
</dbReference>
<keyword evidence="2" id="KW-0408">Iron</keyword>
<comment type="caution">
    <text evidence="5">The sequence shown here is derived from an EMBL/GenBank/DDBJ whole genome shotgun (WGS) entry which is preliminary data.</text>
</comment>
<dbReference type="SFLD" id="SFLDG01084">
    <property type="entry name" value="Uncharacterised_Radical_SAM_Su"/>
    <property type="match status" value="1"/>
</dbReference>
<evidence type="ECO:0000313" key="5">
    <source>
        <dbReference type="EMBL" id="RMA65898.1"/>
    </source>
</evidence>
<dbReference type="EMBL" id="REFC01000011">
    <property type="protein sequence ID" value="RMA65898.1"/>
    <property type="molecule type" value="Genomic_DNA"/>
</dbReference>
<dbReference type="PANTHER" id="PTHR43432:SF3">
    <property type="entry name" value="SLR0285 PROTEIN"/>
    <property type="match status" value="1"/>
</dbReference>